<dbReference type="InterPro" id="IPR016032">
    <property type="entry name" value="Sig_transdc_resp-reg_C-effctor"/>
</dbReference>
<dbReference type="SUPFAM" id="SSF46894">
    <property type="entry name" value="C-terminal effector domain of the bipartite response regulators"/>
    <property type="match status" value="1"/>
</dbReference>
<evidence type="ECO:0000313" key="7">
    <source>
        <dbReference type="Proteomes" id="UP001143463"/>
    </source>
</evidence>
<dbReference type="PROSITE" id="PS50110">
    <property type="entry name" value="RESPONSE_REGULATORY"/>
    <property type="match status" value="1"/>
</dbReference>
<dbReference type="InterPro" id="IPR011006">
    <property type="entry name" value="CheY-like_superfamily"/>
</dbReference>
<keyword evidence="7" id="KW-1185">Reference proteome</keyword>
<dbReference type="InterPro" id="IPR001789">
    <property type="entry name" value="Sig_transdc_resp-reg_receiver"/>
</dbReference>
<dbReference type="Gene3D" id="3.40.50.2300">
    <property type="match status" value="1"/>
</dbReference>
<dbReference type="PRINTS" id="PR00038">
    <property type="entry name" value="HTHLUXR"/>
</dbReference>
<protein>
    <submittedName>
        <fullName evidence="6">DNA-binding response regulator</fullName>
    </submittedName>
</protein>
<evidence type="ECO:0000259" key="5">
    <source>
        <dbReference type="PROSITE" id="PS50110"/>
    </source>
</evidence>
<keyword evidence="2 6" id="KW-0238">DNA-binding</keyword>
<dbReference type="GO" id="GO:0000160">
    <property type="term" value="P:phosphorelay signal transduction system"/>
    <property type="evidence" value="ECO:0007669"/>
    <property type="project" value="InterPro"/>
</dbReference>
<reference evidence="6" key="2">
    <citation type="submission" date="2023-01" db="EMBL/GenBank/DDBJ databases">
        <authorList>
            <person name="Sun Q."/>
            <person name="Evtushenko L."/>
        </authorList>
    </citation>
    <scope>NUCLEOTIDE SEQUENCE</scope>
    <source>
        <strain evidence="6">VKM Ac-1069</strain>
    </source>
</reference>
<dbReference type="PROSITE" id="PS00622">
    <property type="entry name" value="HTH_LUXR_1"/>
    <property type="match status" value="1"/>
</dbReference>
<accession>A0A9W6KYM8</accession>
<dbReference type="EMBL" id="BSFQ01000002">
    <property type="protein sequence ID" value="GLL09682.1"/>
    <property type="molecule type" value="Genomic_DNA"/>
</dbReference>
<dbReference type="Pfam" id="PF00196">
    <property type="entry name" value="GerE"/>
    <property type="match status" value="1"/>
</dbReference>
<evidence type="ECO:0000259" key="4">
    <source>
        <dbReference type="PROSITE" id="PS50043"/>
    </source>
</evidence>
<dbReference type="CDD" id="cd17535">
    <property type="entry name" value="REC_NarL-like"/>
    <property type="match status" value="1"/>
</dbReference>
<gene>
    <name evidence="6" type="ORF">GCM10017577_08220</name>
</gene>
<evidence type="ECO:0000256" key="2">
    <source>
        <dbReference type="ARBA" id="ARBA00023125"/>
    </source>
</evidence>
<dbReference type="GO" id="GO:0006355">
    <property type="term" value="P:regulation of DNA-templated transcription"/>
    <property type="evidence" value="ECO:0007669"/>
    <property type="project" value="InterPro"/>
</dbReference>
<dbReference type="SMART" id="SM00448">
    <property type="entry name" value="REC"/>
    <property type="match status" value="1"/>
</dbReference>
<dbReference type="GO" id="GO:0003677">
    <property type="term" value="F:DNA binding"/>
    <property type="evidence" value="ECO:0007669"/>
    <property type="project" value="UniProtKB-KW"/>
</dbReference>
<feature type="domain" description="HTH luxR-type" evidence="4">
    <location>
        <begin position="139"/>
        <end position="204"/>
    </location>
</feature>
<sequence>MIRFCVVDDHEIVHDGLRAMAEREEDLEFAGSVTTAGEAERLIAEARPDVLLLDMRLAGGNSIDTCAALSAAFGDLKIAMFSGYGNTELLEQAIRAGAAGYVLKETTTSRLPDIIRELASTGSYFDPRLASGLLRRTAGGPKPPAFNDRELEIVRLIARGMDNHRIGEQVNISPHTVKFHVTAMLRRHGLSRRTELVRLAMDLHLIDDGR</sequence>
<dbReference type="PROSITE" id="PS50043">
    <property type="entry name" value="HTH_LUXR_2"/>
    <property type="match status" value="1"/>
</dbReference>
<evidence type="ECO:0000256" key="3">
    <source>
        <dbReference type="PROSITE-ProRule" id="PRU00169"/>
    </source>
</evidence>
<dbReference type="Proteomes" id="UP001143463">
    <property type="component" value="Unassembled WGS sequence"/>
</dbReference>
<dbReference type="SUPFAM" id="SSF52172">
    <property type="entry name" value="CheY-like"/>
    <property type="match status" value="1"/>
</dbReference>
<evidence type="ECO:0000313" key="6">
    <source>
        <dbReference type="EMBL" id="GLL09682.1"/>
    </source>
</evidence>
<dbReference type="InterPro" id="IPR058245">
    <property type="entry name" value="NreC/VraR/RcsB-like_REC"/>
</dbReference>
<feature type="domain" description="Response regulatory" evidence="5">
    <location>
        <begin position="3"/>
        <end position="119"/>
    </location>
</feature>
<dbReference type="CDD" id="cd06170">
    <property type="entry name" value="LuxR_C_like"/>
    <property type="match status" value="1"/>
</dbReference>
<comment type="caution">
    <text evidence="6">The sequence shown here is derived from an EMBL/GenBank/DDBJ whole genome shotgun (WGS) entry which is preliminary data.</text>
</comment>
<dbReference type="SMART" id="SM00421">
    <property type="entry name" value="HTH_LUXR"/>
    <property type="match status" value="1"/>
</dbReference>
<feature type="modified residue" description="4-aspartylphosphate" evidence="3">
    <location>
        <position position="54"/>
    </location>
</feature>
<dbReference type="AlphaFoldDB" id="A0A9W6KYM8"/>
<name>A0A9W6KYM8_9PSEU</name>
<evidence type="ECO:0000256" key="1">
    <source>
        <dbReference type="ARBA" id="ARBA00022553"/>
    </source>
</evidence>
<dbReference type="InterPro" id="IPR000792">
    <property type="entry name" value="Tscrpt_reg_LuxR_C"/>
</dbReference>
<dbReference type="RefSeq" id="WP_037039971.1">
    <property type="nucleotide sequence ID" value="NZ_BAAAUZ010000013.1"/>
</dbReference>
<dbReference type="PANTHER" id="PTHR43214:SF43">
    <property type="entry name" value="TWO-COMPONENT RESPONSE REGULATOR"/>
    <property type="match status" value="1"/>
</dbReference>
<dbReference type="Pfam" id="PF00072">
    <property type="entry name" value="Response_reg"/>
    <property type="match status" value="1"/>
</dbReference>
<proteinExistence type="predicted"/>
<dbReference type="PANTHER" id="PTHR43214">
    <property type="entry name" value="TWO-COMPONENT RESPONSE REGULATOR"/>
    <property type="match status" value="1"/>
</dbReference>
<reference evidence="6" key="1">
    <citation type="journal article" date="2014" name="Int. J. Syst. Evol. Microbiol.">
        <title>Complete genome sequence of Corynebacterium casei LMG S-19264T (=DSM 44701T), isolated from a smear-ripened cheese.</title>
        <authorList>
            <consortium name="US DOE Joint Genome Institute (JGI-PGF)"/>
            <person name="Walter F."/>
            <person name="Albersmeier A."/>
            <person name="Kalinowski J."/>
            <person name="Ruckert C."/>
        </authorList>
    </citation>
    <scope>NUCLEOTIDE SEQUENCE</scope>
    <source>
        <strain evidence="6">VKM Ac-1069</strain>
    </source>
</reference>
<dbReference type="InterPro" id="IPR039420">
    <property type="entry name" value="WalR-like"/>
</dbReference>
<organism evidence="6 7">
    <name type="scientific">Pseudonocardia halophobica</name>
    <dbReference type="NCBI Taxonomy" id="29401"/>
    <lineage>
        <taxon>Bacteria</taxon>
        <taxon>Bacillati</taxon>
        <taxon>Actinomycetota</taxon>
        <taxon>Actinomycetes</taxon>
        <taxon>Pseudonocardiales</taxon>
        <taxon>Pseudonocardiaceae</taxon>
        <taxon>Pseudonocardia</taxon>
    </lineage>
</organism>
<keyword evidence="1 3" id="KW-0597">Phosphoprotein</keyword>